<evidence type="ECO:0000313" key="3">
    <source>
        <dbReference type="Proteomes" id="UP000245202"/>
    </source>
</evidence>
<keyword evidence="1" id="KW-1133">Transmembrane helix</keyword>
<feature type="transmembrane region" description="Helical" evidence="1">
    <location>
        <begin position="246"/>
        <end position="264"/>
    </location>
</feature>
<dbReference type="SUPFAM" id="SSF55961">
    <property type="entry name" value="Bet v1-like"/>
    <property type="match status" value="1"/>
</dbReference>
<keyword evidence="1" id="KW-0812">Transmembrane</keyword>
<evidence type="ECO:0008006" key="4">
    <source>
        <dbReference type="Google" id="ProtNLM"/>
    </source>
</evidence>
<feature type="transmembrane region" description="Helical" evidence="1">
    <location>
        <begin position="160"/>
        <end position="185"/>
    </location>
</feature>
<keyword evidence="3" id="KW-1185">Reference proteome</keyword>
<dbReference type="InterPro" id="IPR025695">
    <property type="entry name" value="DoxX-like"/>
</dbReference>
<feature type="transmembrane region" description="Helical" evidence="1">
    <location>
        <begin position="270"/>
        <end position="290"/>
    </location>
</feature>
<accession>A0A2R5ETS6</accession>
<dbReference type="Pfam" id="PF13781">
    <property type="entry name" value="DoxX_3"/>
    <property type="match status" value="1"/>
</dbReference>
<protein>
    <recommendedName>
        <fullName evidence="4">DoxX family protein</fullName>
    </recommendedName>
</protein>
<sequence length="317" mass="35161">MRTTPIYVELDIAADMDALWCHTQEPNLHQQWDLRFTDITYLPKEGENSPQRFLYRTRIGFGIAIAGTGESRSSRSTATGGAISTLVFESEQPISLIRRGGGYWRYKPNGDRVTFSTKFNYTTRFGFVGRLLDRLAFRPLFGYATAWSFDMLRIWLERGIAPAITIQRAVIHYACVAVLSLLWLYEGLVPKLLSPESGELQIYRATGLFPDWEHVLLPLLGVAEIGMGIAAAIWHRRRAAYVGQSILLVLLGGTAIAGTPELLLSPFNPLVLTVPMLALAIIAAMTASGVPMAGRCRRRNEDEVSAEKGGGSHEVYL</sequence>
<evidence type="ECO:0000256" key="1">
    <source>
        <dbReference type="SAM" id="Phobius"/>
    </source>
</evidence>
<dbReference type="RefSeq" id="WP_108994665.1">
    <property type="nucleotide sequence ID" value="NZ_BDQX01000289.1"/>
</dbReference>
<dbReference type="Proteomes" id="UP000245202">
    <property type="component" value="Unassembled WGS sequence"/>
</dbReference>
<comment type="caution">
    <text evidence="2">The sequence shown here is derived from an EMBL/GenBank/DDBJ whole genome shotgun (WGS) entry which is preliminary data.</text>
</comment>
<organism evidence="2 3">
    <name type="scientific">Paenibacillus agaridevorans</name>
    <dbReference type="NCBI Taxonomy" id="171404"/>
    <lineage>
        <taxon>Bacteria</taxon>
        <taxon>Bacillati</taxon>
        <taxon>Bacillota</taxon>
        <taxon>Bacilli</taxon>
        <taxon>Bacillales</taxon>
        <taxon>Paenibacillaceae</taxon>
        <taxon>Paenibacillus</taxon>
    </lineage>
</organism>
<evidence type="ECO:0000313" key="2">
    <source>
        <dbReference type="EMBL" id="GBG10086.1"/>
    </source>
</evidence>
<proteinExistence type="predicted"/>
<feature type="transmembrane region" description="Helical" evidence="1">
    <location>
        <begin position="215"/>
        <end position="234"/>
    </location>
</feature>
<dbReference type="AlphaFoldDB" id="A0A2R5ETS6"/>
<dbReference type="EMBL" id="BDQX01000289">
    <property type="protein sequence ID" value="GBG10086.1"/>
    <property type="molecule type" value="Genomic_DNA"/>
</dbReference>
<keyword evidence="1" id="KW-0472">Membrane</keyword>
<name>A0A2R5ETS6_9BACL</name>
<reference evidence="2 3" key="1">
    <citation type="submission" date="2017-08" db="EMBL/GenBank/DDBJ databases">
        <title>Substantial Increase in Enzyme Production by Combined Drug-Resistance Mutations in Paenibacillus agaridevorans.</title>
        <authorList>
            <person name="Tanaka Y."/>
            <person name="Funane K."/>
            <person name="Hosaka T."/>
            <person name="Shiwa Y."/>
            <person name="Fujita N."/>
            <person name="Miyazaki T."/>
            <person name="Yoshikawa H."/>
            <person name="Murakami K."/>
            <person name="Kasahara K."/>
            <person name="Inaoka T."/>
            <person name="Hiraga Y."/>
            <person name="Ochi K."/>
        </authorList>
    </citation>
    <scope>NUCLEOTIDE SEQUENCE [LARGE SCALE GENOMIC DNA]</scope>
    <source>
        <strain evidence="2 3">T-3040</strain>
    </source>
</reference>
<gene>
    <name evidence="2" type="ORF">PAT3040_04797</name>
</gene>